<accession>A0A0A3HYZ0</accession>
<name>A0A0A3HYZ0_9BACL</name>
<dbReference type="EMBL" id="JPVO01000045">
    <property type="protein sequence ID" value="KGR76480.1"/>
    <property type="molecule type" value="Genomic_DNA"/>
</dbReference>
<keyword evidence="3" id="KW-1185">Reference proteome</keyword>
<dbReference type="eggNOG" id="COG3475">
    <property type="taxonomic scope" value="Bacteria"/>
</dbReference>
<evidence type="ECO:0000313" key="2">
    <source>
        <dbReference type="EMBL" id="KGR76480.1"/>
    </source>
</evidence>
<reference evidence="2 3" key="1">
    <citation type="submission" date="2014-02" db="EMBL/GenBank/DDBJ databases">
        <title>Draft genome sequence of Lysinibacillus sinduriensis JCM 15800.</title>
        <authorList>
            <person name="Zhang F."/>
            <person name="Wang G."/>
            <person name="Zhang L."/>
        </authorList>
    </citation>
    <scope>NUCLEOTIDE SEQUENCE [LARGE SCALE GENOMIC DNA]</scope>
    <source>
        <strain evidence="2 3">JCM 15800</strain>
    </source>
</reference>
<protein>
    <recommendedName>
        <fullName evidence="1">LicD/FKTN/FKRP nucleotidyltransferase domain-containing protein</fullName>
    </recommendedName>
</protein>
<dbReference type="InterPro" id="IPR052942">
    <property type="entry name" value="LPS_cholinephosphotransferase"/>
</dbReference>
<dbReference type="PANTHER" id="PTHR43404">
    <property type="entry name" value="LIPOPOLYSACCHARIDE CHOLINEPHOSPHOTRANSFERASE LICD"/>
    <property type="match status" value="1"/>
</dbReference>
<dbReference type="InterPro" id="IPR007074">
    <property type="entry name" value="LicD/FKTN/FKRP_NTP_transf"/>
</dbReference>
<dbReference type="Pfam" id="PF04991">
    <property type="entry name" value="LicD"/>
    <property type="match status" value="1"/>
</dbReference>
<organism evidence="2 3">
    <name type="scientific">Ureibacillus sinduriensis BLB-1 = JCM 15800</name>
    <dbReference type="NCBI Taxonomy" id="1384057"/>
    <lineage>
        <taxon>Bacteria</taxon>
        <taxon>Bacillati</taxon>
        <taxon>Bacillota</taxon>
        <taxon>Bacilli</taxon>
        <taxon>Bacillales</taxon>
        <taxon>Caryophanaceae</taxon>
        <taxon>Ureibacillus</taxon>
    </lineage>
</organism>
<dbReference type="Gene3D" id="3.40.50.720">
    <property type="entry name" value="NAD(P)-binding Rossmann-like Domain"/>
    <property type="match status" value="1"/>
</dbReference>
<comment type="caution">
    <text evidence="2">The sequence shown here is derived from an EMBL/GenBank/DDBJ whole genome shotgun (WGS) entry which is preliminary data.</text>
</comment>
<dbReference type="AlphaFoldDB" id="A0A0A3HYZ0"/>
<dbReference type="STRING" id="1384057.CD33_06315"/>
<dbReference type="PANTHER" id="PTHR43404:SF1">
    <property type="entry name" value="MNN4P"/>
    <property type="match status" value="1"/>
</dbReference>
<evidence type="ECO:0000313" key="3">
    <source>
        <dbReference type="Proteomes" id="UP000030408"/>
    </source>
</evidence>
<sequence length="297" mass="34155">MLGLIIMDNILLFGASLGGHNFIKNHINDYKFLAIIDNDEQKHGKLLSNIKIISPDSIHNYNFDKIIVTSMYVDSISKQLAELGIPEQRIEFASKNSMKVDELPFENPATLEKTNQLITEISKSLNRIPHFYTFGTLLGIARDGRLIPWDDDIDIAIFGSDIQKVQEVLLDSIQNLEKLFDLQVFLRIYSNGKPASITIDCIENGRKLFMVNFDCMYKIEDMVKQELNDTPAKFFEGYDELPFEGTQIRVPKDYKGYLDYTYGDWHVVKKNTSFANNTISFREPLYSCTIESIYESK</sequence>
<gene>
    <name evidence="2" type="ORF">CD33_06315</name>
</gene>
<feature type="domain" description="LicD/FKTN/FKRP nucleotidyltransferase" evidence="1">
    <location>
        <begin position="128"/>
        <end position="170"/>
    </location>
</feature>
<proteinExistence type="predicted"/>
<dbReference type="Proteomes" id="UP000030408">
    <property type="component" value="Unassembled WGS sequence"/>
</dbReference>
<evidence type="ECO:0000259" key="1">
    <source>
        <dbReference type="Pfam" id="PF04991"/>
    </source>
</evidence>
<dbReference type="GO" id="GO:0009100">
    <property type="term" value="P:glycoprotein metabolic process"/>
    <property type="evidence" value="ECO:0007669"/>
    <property type="project" value="UniProtKB-ARBA"/>
</dbReference>